<keyword evidence="2" id="KW-0460">Magnesium</keyword>
<sequence>MYYGYIYRIHNKVNGFSYIGQTIQKKAEHRFNMHIKKLNDNKHHNYLLQKDWKKYGKDNFDFQIIQTLKYRYKDKLLYKINEAEIYFIQYFESMFDSYGYNLQIGGNNWQVLTKPVRERISSSLHANMLEKLKEQKEDLIKAYIDFNLGYKRSYVLNKYKISKHSLYSLQNKKGQPWKVIENDIEERIEPYRAIIHIHNNLKNNSGYKNCKLNLLELIEIDKLLRHKTMEKEQIANKYNISYSILEKISRRDSIYKYIFLEIENYEKKGI</sequence>
<accession>G3MA46</accession>
<dbReference type="InterPro" id="IPR035901">
    <property type="entry name" value="GIY-YIG_endonuc_sf"/>
</dbReference>
<evidence type="ECO:0000256" key="2">
    <source>
        <dbReference type="ARBA" id="ARBA00022842"/>
    </source>
</evidence>
<gene>
    <name evidence="4" type="primary">305</name>
    <name evidence="4" type="ORF">G_305</name>
</gene>
<evidence type="ECO:0000256" key="1">
    <source>
        <dbReference type="ARBA" id="ARBA00001946"/>
    </source>
</evidence>
<protein>
    <submittedName>
        <fullName evidence="4">Gp305</fullName>
    </submittedName>
</protein>
<dbReference type="Gene3D" id="3.40.1440.10">
    <property type="entry name" value="GIY-YIG endonuclease"/>
    <property type="match status" value="1"/>
</dbReference>
<dbReference type="KEGG" id="vg:18563520"/>
<organism evidence="4 5">
    <name type="scientific">Bacillus phage G</name>
    <dbReference type="NCBI Taxonomy" id="2884420"/>
    <lineage>
        <taxon>Viruses</taxon>
        <taxon>Duplodnaviria</taxon>
        <taxon>Heunggongvirae</taxon>
        <taxon>Uroviricota</taxon>
        <taxon>Caudoviricetes</taxon>
        <taxon>Donellivirus</taxon>
        <taxon>Donellivirus gee</taxon>
    </lineage>
</organism>
<proteinExistence type="predicted"/>
<dbReference type="PROSITE" id="PS50164">
    <property type="entry name" value="GIY_YIG"/>
    <property type="match status" value="1"/>
</dbReference>
<evidence type="ECO:0000313" key="5">
    <source>
        <dbReference type="Proteomes" id="UP000009273"/>
    </source>
</evidence>
<keyword evidence="5" id="KW-1185">Reference proteome</keyword>
<evidence type="ECO:0000313" key="4">
    <source>
        <dbReference type="EMBL" id="AEO93564.1"/>
    </source>
</evidence>
<reference evidence="4 5" key="1">
    <citation type="submission" date="2011-09" db="EMBL/GenBank/DDBJ databases">
        <authorList>
            <person name="Pope W.H."/>
            <person name="Pedulla M.L."/>
            <person name="Ford M.E."/>
            <person name="Peebles C.L."/>
            <person name="Hatfull G.H."/>
            <person name="Hendrix R.W."/>
        </authorList>
    </citation>
    <scope>NUCLEOTIDE SEQUENCE [LARGE SCALE GENOMIC DNA]</scope>
    <source>
        <strain evidence="4">G</strain>
    </source>
</reference>
<evidence type="ECO:0000259" key="3">
    <source>
        <dbReference type="PROSITE" id="PS50164"/>
    </source>
</evidence>
<dbReference type="GeneID" id="18563520"/>
<dbReference type="OrthoDB" id="6574at10239"/>
<dbReference type="InterPro" id="IPR000305">
    <property type="entry name" value="GIY-YIG_endonuc"/>
</dbReference>
<name>G3MA46_9CAUD</name>
<dbReference type="Proteomes" id="UP000009273">
    <property type="component" value="Segment"/>
</dbReference>
<dbReference type="SUPFAM" id="SSF82771">
    <property type="entry name" value="GIY-YIG endonuclease"/>
    <property type="match status" value="1"/>
</dbReference>
<dbReference type="RefSeq" id="YP_009015608.1">
    <property type="nucleotide sequence ID" value="NC_023719.1"/>
</dbReference>
<feature type="domain" description="GIY-YIG" evidence="3">
    <location>
        <begin position="2"/>
        <end position="82"/>
    </location>
</feature>
<comment type="cofactor">
    <cofactor evidence="1">
        <name>Mg(2+)</name>
        <dbReference type="ChEBI" id="CHEBI:18420"/>
    </cofactor>
</comment>
<dbReference type="EMBL" id="JN638751">
    <property type="protein sequence ID" value="AEO93564.1"/>
    <property type="molecule type" value="Genomic_DNA"/>
</dbReference>
<dbReference type="Pfam" id="PF01541">
    <property type="entry name" value="GIY-YIG"/>
    <property type="match status" value="1"/>
</dbReference>